<sequence>MRTAALRRWSWVHTWSSLVCTAFMLLLCLSGLPLIFYEEIAHASGAGIETPSLPAATPRAGVDAVVQAAQAHHPGLVPLYLFAEPETPEQWLVKLDTRVDTDERLARFAAVDARTAQVLGEPVFNEGFMHVIYRLHVDLFAGQAGKLFLGAMGLLLVIAIVSGVVLYAPFMRKLEFGTVRHDRSTRVRWLDLHNLLGIVTLVWALVVGSTGVINTWAELILKAWQAEQVTALRTGGGTPAAIAPRAPASGGVVQNAMEQALAAEPGMVVSMIAFPGTLLATPDHFAVLLRGDSALTARLTQTVLVEPQGGRVIEAAPRPWYATLLQLSQPLHFGDYGGLPMKVLWALLDLVTIGVLWSGLMLWWLRTRAARGAHAQRALSGA</sequence>
<feature type="transmembrane region" description="Helical" evidence="1">
    <location>
        <begin position="192"/>
        <end position="213"/>
    </location>
</feature>
<evidence type="ECO:0000256" key="1">
    <source>
        <dbReference type="SAM" id="Phobius"/>
    </source>
</evidence>
<dbReference type="RefSeq" id="WP_130430096.1">
    <property type="nucleotide sequence ID" value="NZ_SHKP01000004.1"/>
</dbReference>
<organism evidence="2 3">
    <name type="scientific">Rivibacter subsaxonicus</name>
    <dbReference type="NCBI Taxonomy" id="457575"/>
    <lineage>
        <taxon>Bacteria</taxon>
        <taxon>Pseudomonadati</taxon>
        <taxon>Pseudomonadota</taxon>
        <taxon>Betaproteobacteria</taxon>
        <taxon>Burkholderiales</taxon>
        <taxon>Rivibacter</taxon>
    </lineage>
</organism>
<protein>
    <submittedName>
        <fullName evidence="2">Putative iron-regulated membrane protein</fullName>
    </submittedName>
</protein>
<keyword evidence="1" id="KW-0472">Membrane</keyword>
<feature type="transmembrane region" description="Helical" evidence="1">
    <location>
        <begin position="343"/>
        <end position="365"/>
    </location>
</feature>
<dbReference type="EMBL" id="SHKP01000004">
    <property type="protein sequence ID" value="RZU02325.1"/>
    <property type="molecule type" value="Genomic_DNA"/>
</dbReference>
<dbReference type="Proteomes" id="UP000293671">
    <property type="component" value="Unassembled WGS sequence"/>
</dbReference>
<comment type="caution">
    <text evidence="2">The sequence shown here is derived from an EMBL/GenBank/DDBJ whole genome shotgun (WGS) entry which is preliminary data.</text>
</comment>
<feature type="transmembrane region" description="Helical" evidence="1">
    <location>
        <begin position="12"/>
        <end position="36"/>
    </location>
</feature>
<keyword evidence="1" id="KW-0812">Transmembrane</keyword>
<reference evidence="2 3" key="1">
    <citation type="submission" date="2019-02" db="EMBL/GenBank/DDBJ databases">
        <title>Genomic Encyclopedia of Type Strains, Phase IV (KMG-IV): sequencing the most valuable type-strain genomes for metagenomic binning, comparative biology and taxonomic classification.</title>
        <authorList>
            <person name="Goeker M."/>
        </authorList>
    </citation>
    <scope>NUCLEOTIDE SEQUENCE [LARGE SCALE GENOMIC DNA]</scope>
    <source>
        <strain evidence="2 3">DSM 19570</strain>
    </source>
</reference>
<name>A0A4Q7W0I2_9BURK</name>
<keyword evidence="3" id="KW-1185">Reference proteome</keyword>
<dbReference type="PANTHER" id="PTHR34219:SF3">
    <property type="entry name" value="BLL7967 PROTEIN"/>
    <property type="match status" value="1"/>
</dbReference>
<dbReference type="PANTHER" id="PTHR34219">
    <property type="entry name" value="IRON-REGULATED INNER MEMBRANE PROTEIN-RELATED"/>
    <property type="match status" value="1"/>
</dbReference>
<evidence type="ECO:0000313" key="2">
    <source>
        <dbReference type="EMBL" id="RZU02325.1"/>
    </source>
</evidence>
<dbReference type="InterPro" id="IPR005625">
    <property type="entry name" value="PepSY-ass_TM"/>
</dbReference>
<keyword evidence="1" id="KW-1133">Transmembrane helix</keyword>
<gene>
    <name evidence="2" type="ORF">EV670_0348</name>
</gene>
<accession>A0A4Q7W0I2</accession>
<dbReference type="AlphaFoldDB" id="A0A4Q7W0I2"/>
<feature type="transmembrane region" description="Helical" evidence="1">
    <location>
        <begin position="147"/>
        <end position="171"/>
    </location>
</feature>
<dbReference type="Pfam" id="PF03929">
    <property type="entry name" value="PepSY_TM"/>
    <property type="match status" value="1"/>
</dbReference>
<proteinExistence type="predicted"/>
<dbReference type="OrthoDB" id="9776609at2"/>
<evidence type="ECO:0000313" key="3">
    <source>
        <dbReference type="Proteomes" id="UP000293671"/>
    </source>
</evidence>